<evidence type="ECO:0000256" key="2">
    <source>
        <dbReference type="ARBA" id="ARBA00006675"/>
    </source>
</evidence>
<dbReference type="OrthoDB" id="406287at2759"/>
<evidence type="ECO:0000256" key="4">
    <source>
        <dbReference type="ARBA" id="ARBA00022516"/>
    </source>
</evidence>
<dbReference type="PANTHER" id="PTHR31201:SF1">
    <property type="entry name" value="GLYCEROPHOSPHOCHOLINE ACYLTRANSFERASE 1"/>
    <property type="match status" value="1"/>
</dbReference>
<keyword evidence="12" id="KW-0012">Acyltransferase</keyword>
<comment type="subcellular location">
    <subcellularLocation>
        <location evidence="1">Membrane</location>
        <topology evidence="1">Multi-pass membrane protein</topology>
    </subcellularLocation>
</comment>
<protein>
    <recommendedName>
        <fullName evidence="3">Glycerophosphocholine acyltransferase 1</fullName>
    </recommendedName>
</protein>
<evidence type="ECO:0000256" key="9">
    <source>
        <dbReference type="ARBA" id="ARBA00023136"/>
    </source>
</evidence>
<feature type="transmembrane region" description="Helical" evidence="14">
    <location>
        <begin position="174"/>
        <end position="194"/>
    </location>
</feature>
<keyword evidence="9 14" id="KW-0472">Membrane</keyword>
<dbReference type="AlphaFoldDB" id="A0A0S4IMJ8"/>
<evidence type="ECO:0000256" key="12">
    <source>
        <dbReference type="ARBA" id="ARBA00023315"/>
    </source>
</evidence>
<dbReference type="PANTHER" id="PTHR31201">
    <property type="entry name" value="OS01G0585100 PROTEIN"/>
    <property type="match status" value="1"/>
</dbReference>
<feature type="transmembrane region" description="Helical" evidence="14">
    <location>
        <begin position="343"/>
        <end position="368"/>
    </location>
</feature>
<feature type="transmembrane region" description="Helical" evidence="14">
    <location>
        <begin position="100"/>
        <end position="123"/>
    </location>
</feature>
<feature type="region of interest" description="Disordered" evidence="13">
    <location>
        <begin position="47"/>
        <end position="89"/>
    </location>
</feature>
<evidence type="ECO:0000256" key="14">
    <source>
        <dbReference type="SAM" id="Phobius"/>
    </source>
</evidence>
<evidence type="ECO:0000256" key="1">
    <source>
        <dbReference type="ARBA" id="ARBA00004141"/>
    </source>
</evidence>
<dbReference type="GO" id="GO:0006656">
    <property type="term" value="P:phosphatidylcholine biosynthetic process"/>
    <property type="evidence" value="ECO:0007669"/>
    <property type="project" value="TreeGrafter"/>
</dbReference>
<feature type="compositionally biased region" description="Polar residues" evidence="13">
    <location>
        <begin position="381"/>
        <end position="393"/>
    </location>
</feature>
<feature type="transmembrane region" description="Helical" evidence="14">
    <location>
        <begin position="261"/>
        <end position="279"/>
    </location>
</feature>
<dbReference type="Proteomes" id="UP000051952">
    <property type="component" value="Unassembled WGS sequence"/>
</dbReference>
<reference evidence="16" key="1">
    <citation type="submission" date="2015-09" db="EMBL/GenBank/DDBJ databases">
        <authorList>
            <consortium name="Pathogen Informatics"/>
        </authorList>
    </citation>
    <scope>NUCLEOTIDE SEQUENCE [LARGE SCALE GENOMIC DNA]</scope>
    <source>
        <strain evidence="16">Lake Konstanz</strain>
    </source>
</reference>
<comment type="similarity">
    <text evidence="2">Belongs to the GPC1 family.</text>
</comment>
<accession>A0A0S4IMJ8</accession>
<keyword evidence="16" id="KW-1185">Reference proteome</keyword>
<evidence type="ECO:0000313" key="15">
    <source>
        <dbReference type="EMBL" id="CUE73576.1"/>
    </source>
</evidence>
<keyword evidence="10" id="KW-0594">Phospholipid biosynthesis</keyword>
<organism evidence="15 16">
    <name type="scientific">Bodo saltans</name>
    <name type="common">Flagellated protozoan</name>
    <dbReference type="NCBI Taxonomy" id="75058"/>
    <lineage>
        <taxon>Eukaryota</taxon>
        <taxon>Discoba</taxon>
        <taxon>Euglenozoa</taxon>
        <taxon>Kinetoplastea</taxon>
        <taxon>Metakinetoplastina</taxon>
        <taxon>Eubodonida</taxon>
        <taxon>Bodonidae</taxon>
        <taxon>Bodo</taxon>
    </lineage>
</organism>
<feature type="region of interest" description="Disordered" evidence="13">
    <location>
        <begin position="378"/>
        <end position="403"/>
    </location>
</feature>
<dbReference type="EMBL" id="CYKH01000154">
    <property type="protein sequence ID" value="CUE73576.1"/>
    <property type="molecule type" value="Genomic_DNA"/>
</dbReference>
<gene>
    <name evidence="15" type="ORF">BSAL_55280</name>
</gene>
<keyword evidence="8" id="KW-0443">Lipid metabolism</keyword>
<evidence type="ECO:0000256" key="6">
    <source>
        <dbReference type="ARBA" id="ARBA00022692"/>
    </source>
</evidence>
<evidence type="ECO:0000256" key="8">
    <source>
        <dbReference type="ARBA" id="ARBA00023098"/>
    </source>
</evidence>
<keyword evidence="6 14" id="KW-0812">Transmembrane</keyword>
<evidence type="ECO:0000256" key="10">
    <source>
        <dbReference type="ARBA" id="ARBA00023209"/>
    </source>
</evidence>
<keyword evidence="11" id="KW-1208">Phospholipid metabolism</keyword>
<dbReference type="OMA" id="LTECHAN"/>
<keyword evidence="4" id="KW-0444">Lipid biosynthesis</keyword>
<dbReference type="GO" id="GO:0016020">
    <property type="term" value="C:membrane"/>
    <property type="evidence" value="ECO:0007669"/>
    <property type="project" value="UniProtKB-SubCell"/>
</dbReference>
<dbReference type="VEuPathDB" id="TriTrypDB:BSAL_55280"/>
<evidence type="ECO:0000256" key="13">
    <source>
        <dbReference type="SAM" id="MobiDB-lite"/>
    </source>
</evidence>
<evidence type="ECO:0000256" key="5">
    <source>
        <dbReference type="ARBA" id="ARBA00022679"/>
    </source>
</evidence>
<dbReference type="InterPro" id="IPR021261">
    <property type="entry name" value="GPCAT"/>
</dbReference>
<dbReference type="GO" id="GO:0016746">
    <property type="term" value="F:acyltransferase activity"/>
    <property type="evidence" value="ECO:0007669"/>
    <property type="project" value="UniProtKB-KW"/>
</dbReference>
<feature type="compositionally biased region" description="Low complexity" evidence="13">
    <location>
        <begin position="57"/>
        <end position="86"/>
    </location>
</feature>
<keyword evidence="5" id="KW-0808">Transferase</keyword>
<dbReference type="Pfam" id="PF10998">
    <property type="entry name" value="DUF2838"/>
    <property type="match status" value="1"/>
</dbReference>
<proteinExistence type="inferred from homology"/>
<evidence type="ECO:0000256" key="3">
    <source>
        <dbReference type="ARBA" id="ARBA00019082"/>
    </source>
</evidence>
<evidence type="ECO:0000256" key="11">
    <source>
        <dbReference type="ARBA" id="ARBA00023264"/>
    </source>
</evidence>
<evidence type="ECO:0000256" key="7">
    <source>
        <dbReference type="ARBA" id="ARBA00022989"/>
    </source>
</evidence>
<name>A0A0S4IMJ8_BODSA</name>
<keyword evidence="7 14" id="KW-1133">Transmembrane helix</keyword>
<evidence type="ECO:0000313" key="16">
    <source>
        <dbReference type="Proteomes" id="UP000051952"/>
    </source>
</evidence>
<feature type="transmembrane region" description="Helical" evidence="14">
    <location>
        <begin position="6"/>
        <end position="29"/>
    </location>
</feature>
<feature type="transmembrane region" description="Helical" evidence="14">
    <location>
        <begin position="316"/>
        <end position="337"/>
    </location>
</feature>
<sequence>MWWEIFGVFGVCLVVYAAVTRFTTLAAITQMGSIQERAMPWASFSKPDAGGGSGHRSTTNTTATSSQQPDKATSSEATSSSSKFDSQGGKLQDVRTKDKVVYTLSVINAVLTAFLFGVVPHYFHWWHSPKAIMYIAHRWYTFRKQNQHYLLYDFCYWANGLTLLYCWVCPWSDVMFQILFVCSNGPLAWAVLAFSQSLIFHSAPHMTSVFIHTSPMLLTFAIRWLLPDEHKANFTIASAEAPIYSDPLNVSTFDLMWKSVVYFYGWWVVLYYVWVFVIMGPRIKRRGYKTLFDRVVSRGPTKFLAKISKNDLIQKAAYMLTHFMFALFTMLLTTVYWRSFWIHVAFVLVIISVSAWNASGFYFTVFLAKYEEELRERAGLPSSQGADGTTPLLSSPRGAKKDQ</sequence>